<feature type="region of interest" description="Disordered" evidence="1">
    <location>
        <begin position="1235"/>
        <end position="1289"/>
    </location>
</feature>
<feature type="compositionally biased region" description="Polar residues" evidence="1">
    <location>
        <begin position="966"/>
        <end position="978"/>
    </location>
</feature>
<feature type="compositionally biased region" description="Low complexity" evidence="1">
    <location>
        <begin position="665"/>
        <end position="674"/>
    </location>
</feature>
<reference evidence="2" key="2">
    <citation type="submission" date="2021-09" db="EMBL/GenBank/DDBJ databases">
        <authorList>
            <person name="Jia N."/>
            <person name="Wang J."/>
            <person name="Shi W."/>
            <person name="Du L."/>
            <person name="Sun Y."/>
            <person name="Zhan W."/>
            <person name="Jiang J."/>
            <person name="Wang Q."/>
            <person name="Zhang B."/>
            <person name="Ji P."/>
            <person name="Sakyi L.B."/>
            <person name="Cui X."/>
            <person name="Yuan T."/>
            <person name="Jiang B."/>
            <person name="Yang W."/>
            <person name="Lam T.T.-Y."/>
            <person name="Chang Q."/>
            <person name="Ding S."/>
            <person name="Wang X."/>
            <person name="Zhu J."/>
            <person name="Ruan X."/>
            <person name="Zhao L."/>
            <person name="Wei J."/>
            <person name="Que T."/>
            <person name="Du C."/>
            <person name="Cheng J."/>
            <person name="Dai P."/>
            <person name="Han X."/>
            <person name="Huang E."/>
            <person name="Gao Y."/>
            <person name="Liu J."/>
            <person name="Shao H."/>
            <person name="Ye R."/>
            <person name="Li L."/>
            <person name="Wei W."/>
            <person name="Wang X."/>
            <person name="Wang C."/>
            <person name="Huo Q."/>
            <person name="Li W."/>
            <person name="Guo W."/>
            <person name="Chen H."/>
            <person name="Chen S."/>
            <person name="Zhou L."/>
            <person name="Zhou L."/>
            <person name="Ni X."/>
            <person name="Tian J."/>
            <person name="Zhou Y."/>
            <person name="Sheng Y."/>
            <person name="Liu T."/>
            <person name="Pan Y."/>
            <person name="Xia L."/>
            <person name="Li J."/>
            <person name="Zhao F."/>
            <person name="Cao W."/>
        </authorList>
    </citation>
    <scope>NUCLEOTIDE SEQUENCE</scope>
    <source>
        <strain evidence="2">Rsan-2018</strain>
        <tissue evidence="2">Larvae</tissue>
    </source>
</reference>
<feature type="compositionally biased region" description="Basic and acidic residues" evidence="1">
    <location>
        <begin position="1032"/>
        <end position="1043"/>
    </location>
</feature>
<organism evidence="2 3">
    <name type="scientific">Rhipicephalus sanguineus</name>
    <name type="common">Brown dog tick</name>
    <name type="synonym">Ixodes sanguineus</name>
    <dbReference type="NCBI Taxonomy" id="34632"/>
    <lineage>
        <taxon>Eukaryota</taxon>
        <taxon>Metazoa</taxon>
        <taxon>Ecdysozoa</taxon>
        <taxon>Arthropoda</taxon>
        <taxon>Chelicerata</taxon>
        <taxon>Arachnida</taxon>
        <taxon>Acari</taxon>
        <taxon>Parasitiformes</taxon>
        <taxon>Ixodida</taxon>
        <taxon>Ixodoidea</taxon>
        <taxon>Ixodidae</taxon>
        <taxon>Rhipicephalinae</taxon>
        <taxon>Rhipicephalus</taxon>
        <taxon>Rhipicephalus</taxon>
    </lineage>
</organism>
<feature type="compositionally biased region" description="Basic and acidic residues" evidence="1">
    <location>
        <begin position="1050"/>
        <end position="1078"/>
    </location>
</feature>
<feature type="region of interest" description="Disordered" evidence="1">
    <location>
        <begin position="1002"/>
        <end position="1089"/>
    </location>
</feature>
<comment type="caution">
    <text evidence="2">The sequence shown here is derived from an EMBL/GenBank/DDBJ whole genome shotgun (WGS) entry which is preliminary data.</text>
</comment>
<dbReference type="GO" id="GO:0044782">
    <property type="term" value="P:cilium organization"/>
    <property type="evidence" value="ECO:0007669"/>
    <property type="project" value="TreeGrafter"/>
</dbReference>
<sequence>MKSTVGNVTRFNRWLSQSSDRAKDQDPWNDFRLDSGGETKMAFEDDFHLTVIPNFHHDSDAYISKLENKLECLQQVNKNPNTKEMVAAITRARALRMKYAEMNPDANAKPQDESAEDEDGGLLALFPTLIMPISRRLFPRLALTKEEAQNLVKYDFLLLRHEGNAAGSAEVDGYEVKDANTVPDTSWEQQQKDSSIENPFVVASFETPEANEFQIPKSWVNDHHSTVINEVHHSTANTPDDTANAARGATNRSALSLSANVNASSRGIYDHSAKAETPSDCNGGLGTVEYIRWNSTSVTTPCGPNPFASACSVDVPSKQHTSFVAECNALVESKGLSKSSVNITEGRAKDQIVLVTQSTPSLNAVKDTEANDSPMATEDNKQPQAVEDDKRPQAIDEYNSRSQRSIPGMHPAMGPTRILQRECMKTAWRARKTSKTQSFQKRDIEATVSEPTVREVTVVSSSTHDSLGAGIEVPWLFDKESDMTLGGEDVLHHMSSLVRASVDEDDDPARADGIQASQMSAAYTQMSSTCGCSDRTQTKASEGTSGNITTNYSDPHSNLFDEESLIRREEGQAPIIRMYGPFPHDIHMSLQGSLLSWGLPRGAERPHNLREVASPKLVSLPAVNSDAAGHSDDSLPLATKEGDCGELPATSRQRAAKIVSRLHSDSSSRPSFRARLSKDAKCRKAPSTKSQCSKDRSSASSASMQSTIGPRNDDRPTRLSSSKLSTSSMFKNRQRSVHWFKTIEDVDSDTVVKDCDYLVTSQLKTKVPIETNIKAVAPKAMSRTSKEPSESDANEGSIVDEGCKKFAKRVLEETVIVAGKVNSFLEFYEASCSKEEGALRDPEETTASVKHIDASTYEGAGPVESLEGCNESAGDLVTAKDSTGAKSDKEKAVNISESPEPFEAQSETTILSKAMQDSRTATEGERTNASANADTESLEVLSMTASSVNIDNEDPHTTVECGGKNVDSTNGSPLLKTPSTEALQFKPASSLLKSREQLENIANSHRTSGTDEMAELSRTVAEARSKPMSCDKSADVLESRGEQRATTPTSERESSSSDDKQSAAPEDSKKKTAEGRDKEDEDSSANRHSTVLQCHELAGSSRFSTFAAPNKGAALTQRSFNMTRTLRITTTNQFKPLNLRHSITGILGSDSDLLGRPLSVQSREVVPPRTPKRPVKGKKPSTHPRESECAFGSLSKKFGSCENTSRSNNMETPASEVTARRSHSAGEAHVRANLGGSGVRSKTQTIGRHSGTALGDNVTKTHANGTTLDTGENEGSVRRKTKSEKWSESQLPLKKRACCRMPENWNGQKKYPDEGSLPAEHKTKNPGAVVREANVNNAEGEGTESSLAFQDVPTTQAALKSNVLQESEDMDFAHVEYQSDSAPEERTISLVPESQYSTIGAEINHVPPISAILGGDANMEGVKLCLSLPSEGECTAASTISKDDQLPNDMTASAMAPDETSIMEGDKSASISFEHSTMPSCKPVLAKGCRNKGGEKDVDAEVDNSETSSTCVTLDADAVEESTSSIHCNVEDDLADNYQPGSAYEL</sequence>
<dbReference type="InterPro" id="IPR028039">
    <property type="entry name" value="CCDC32"/>
</dbReference>
<gene>
    <name evidence="2" type="ORF">HPB52_018166</name>
</gene>
<feature type="compositionally biased region" description="Polar residues" evidence="1">
    <location>
        <begin position="905"/>
        <end position="919"/>
    </location>
</feature>
<feature type="region of interest" description="Disordered" evidence="1">
    <location>
        <begin position="881"/>
        <end position="978"/>
    </location>
</feature>
<dbReference type="PANTHER" id="PTHR31800:SF1">
    <property type="entry name" value="COILED-COIL DOMAIN-CONTAINING PROTEIN 32"/>
    <property type="match status" value="1"/>
</dbReference>
<evidence type="ECO:0000313" key="3">
    <source>
        <dbReference type="Proteomes" id="UP000821837"/>
    </source>
</evidence>
<accession>A0A9D4QBP0</accession>
<proteinExistence type="predicted"/>
<dbReference type="VEuPathDB" id="VectorBase:RSAN_056956"/>
<feature type="region of interest" description="Disordered" evidence="1">
    <location>
        <begin position="623"/>
        <end position="727"/>
    </location>
</feature>
<feature type="compositionally biased region" description="Polar residues" evidence="1">
    <location>
        <begin position="1258"/>
        <end position="1270"/>
    </location>
</feature>
<feature type="region of interest" description="Disordered" evidence="1">
    <location>
        <begin position="534"/>
        <end position="556"/>
    </location>
</feature>
<dbReference type="PANTHER" id="PTHR31800">
    <property type="entry name" value="COILED-COIL DOMAIN-CONTAINING PROTEIN 32"/>
    <property type="match status" value="1"/>
</dbReference>
<feature type="region of interest" description="Disordered" evidence="1">
    <location>
        <begin position="1162"/>
        <end position="1188"/>
    </location>
</feature>
<protein>
    <submittedName>
        <fullName evidence="2">Uncharacterized protein</fullName>
    </submittedName>
</protein>
<dbReference type="Proteomes" id="UP000821837">
    <property type="component" value="Chromosome 11"/>
</dbReference>
<reference evidence="2" key="1">
    <citation type="journal article" date="2020" name="Cell">
        <title>Large-Scale Comparative Analyses of Tick Genomes Elucidate Their Genetic Diversity and Vector Capacities.</title>
        <authorList>
            <consortium name="Tick Genome and Microbiome Consortium (TIGMIC)"/>
            <person name="Jia N."/>
            <person name="Wang J."/>
            <person name="Shi W."/>
            <person name="Du L."/>
            <person name="Sun Y."/>
            <person name="Zhan W."/>
            <person name="Jiang J.F."/>
            <person name="Wang Q."/>
            <person name="Zhang B."/>
            <person name="Ji P."/>
            <person name="Bell-Sakyi L."/>
            <person name="Cui X.M."/>
            <person name="Yuan T.T."/>
            <person name="Jiang B.G."/>
            <person name="Yang W.F."/>
            <person name="Lam T.T."/>
            <person name="Chang Q.C."/>
            <person name="Ding S.J."/>
            <person name="Wang X.J."/>
            <person name="Zhu J.G."/>
            <person name="Ruan X.D."/>
            <person name="Zhao L."/>
            <person name="Wei J.T."/>
            <person name="Ye R.Z."/>
            <person name="Que T.C."/>
            <person name="Du C.H."/>
            <person name="Zhou Y.H."/>
            <person name="Cheng J.X."/>
            <person name="Dai P.F."/>
            <person name="Guo W.B."/>
            <person name="Han X.H."/>
            <person name="Huang E.J."/>
            <person name="Li L.F."/>
            <person name="Wei W."/>
            <person name="Gao Y.C."/>
            <person name="Liu J.Z."/>
            <person name="Shao H.Z."/>
            <person name="Wang X."/>
            <person name="Wang C.C."/>
            <person name="Yang T.C."/>
            <person name="Huo Q.B."/>
            <person name="Li W."/>
            <person name="Chen H.Y."/>
            <person name="Chen S.E."/>
            <person name="Zhou L.G."/>
            <person name="Ni X.B."/>
            <person name="Tian J.H."/>
            <person name="Sheng Y."/>
            <person name="Liu T."/>
            <person name="Pan Y.S."/>
            <person name="Xia L.Y."/>
            <person name="Li J."/>
            <person name="Zhao F."/>
            <person name="Cao W.C."/>
        </authorList>
    </citation>
    <scope>NUCLEOTIDE SEQUENCE</scope>
    <source>
        <strain evidence="2">Rsan-2018</strain>
    </source>
</reference>
<dbReference type="EMBL" id="JABSTV010001247">
    <property type="protein sequence ID" value="KAH7972867.1"/>
    <property type="molecule type" value="Genomic_DNA"/>
</dbReference>
<keyword evidence="3" id="KW-1185">Reference proteome</keyword>
<evidence type="ECO:0000256" key="1">
    <source>
        <dbReference type="SAM" id="MobiDB-lite"/>
    </source>
</evidence>
<evidence type="ECO:0000313" key="2">
    <source>
        <dbReference type="EMBL" id="KAH7972867.1"/>
    </source>
</evidence>
<feature type="compositionally biased region" description="Basic residues" evidence="1">
    <location>
        <begin position="1170"/>
        <end position="1182"/>
    </location>
</feature>
<feature type="region of interest" description="Disordered" evidence="1">
    <location>
        <begin position="363"/>
        <end position="393"/>
    </location>
</feature>
<name>A0A9D4QBP0_RHISA</name>